<sequence length="74" mass="8399">MVGEHYTDIARLKSDNSFILISNHIHPSIRSGFVTRFNQYEDIPNCVANYLNPGHGLANSVAIRDTNEKIMMIH</sequence>
<protein>
    <submittedName>
        <fullName evidence="1">Uncharacterized protein</fullName>
    </submittedName>
</protein>
<reference evidence="1" key="1">
    <citation type="submission" date="2020-06" db="EMBL/GenBank/DDBJ databases">
        <authorList>
            <person name="Ji K."/>
            <person name="Li J."/>
        </authorList>
    </citation>
    <scope>NUCLEOTIDE SEQUENCE</scope>
    <source>
        <strain evidence="1">JKM2019</strain>
        <tissue evidence="1">Whole body</tissue>
    </source>
</reference>
<accession>A0A9D4NSR7</accession>
<evidence type="ECO:0000313" key="1">
    <source>
        <dbReference type="EMBL" id="KAH7638520.1"/>
    </source>
</evidence>
<comment type="caution">
    <text evidence="1">The sequence shown here is derived from an EMBL/GenBank/DDBJ whole genome shotgun (WGS) entry which is preliminary data.</text>
</comment>
<dbReference type="Proteomes" id="UP000828236">
    <property type="component" value="Unassembled WGS sequence"/>
</dbReference>
<dbReference type="AlphaFoldDB" id="A0A9D4NSR7"/>
<organism evidence="1">
    <name type="scientific">Dermatophagoides farinae</name>
    <name type="common">American house dust mite</name>
    <dbReference type="NCBI Taxonomy" id="6954"/>
    <lineage>
        <taxon>Eukaryota</taxon>
        <taxon>Metazoa</taxon>
        <taxon>Ecdysozoa</taxon>
        <taxon>Arthropoda</taxon>
        <taxon>Chelicerata</taxon>
        <taxon>Arachnida</taxon>
        <taxon>Acari</taxon>
        <taxon>Acariformes</taxon>
        <taxon>Sarcoptiformes</taxon>
        <taxon>Astigmata</taxon>
        <taxon>Psoroptidia</taxon>
        <taxon>Analgoidea</taxon>
        <taxon>Pyroglyphidae</taxon>
        <taxon>Dermatophagoidinae</taxon>
        <taxon>Dermatophagoides</taxon>
    </lineage>
</organism>
<gene>
    <name evidence="1" type="ORF">HUG17_2553</name>
</gene>
<dbReference type="EMBL" id="SDOV01000007">
    <property type="protein sequence ID" value="KAH7638520.1"/>
    <property type="molecule type" value="Genomic_DNA"/>
</dbReference>
<name>A0A9D4NSR7_DERFA</name>
<proteinExistence type="predicted"/>
<reference evidence="1" key="2">
    <citation type="journal article" date="2021" name="World Allergy Organ. J.">
        <title>Chromosome-level assembly of Dermatophagoides farinae genome and transcriptome reveals two novel allergens Der f 37 and Der f 39.</title>
        <authorList>
            <person name="Chen J."/>
            <person name="Cai Z."/>
            <person name="Fan D."/>
            <person name="Hu J."/>
            <person name="Hou Y."/>
            <person name="He Y."/>
            <person name="Zhang Z."/>
            <person name="Zhao Z."/>
            <person name="Gao P."/>
            <person name="Hu W."/>
            <person name="Sun J."/>
            <person name="Li J."/>
            <person name="Ji K."/>
        </authorList>
    </citation>
    <scope>NUCLEOTIDE SEQUENCE</scope>
    <source>
        <strain evidence="1">JKM2019</strain>
    </source>
</reference>